<keyword evidence="1" id="KW-1133">Transmembrane helix</keyword>
<evidence type="ECO:0000256" key="1">
    <source>
        <dbReference type="SAM" id="Phobius"/>
    </source>
</evidence>
<dbReference type="EMBL" id="UXEP01000001">
    <property type="protein sequence ID" value="VDC41575.1"/>
    <property type="molecule type" value="Genomic_DNA"/>
</dbReference>
<keyword evidence="1" id="KW-0472">Membrane</keyword>
<protein>
    <recommendedName>
        <fullName evidence="4">Competence protein ComG</fullName>
    </recommendedName>
</protein>
<name>A0A3P5Y6A5_STRCB</name>
<reference evidence="2 3" key="1">
    <citation type="submission" date="2018-10" db="EMBL/GenBank/DDBJ databases">
        <authorList>
            <consortium name="Molecular Microbiology and Infection Unit (UMMI)"/>
            <person name="Machado M."/>
        </authorList>
    </citation>
    <scope>NUCLEOTIDE SEQUENCE [LARGE SCALE GENOMIC DNA]</scope>
    <source>
        <strain evidence="2">FMV2238.02</strain>
    </source>
</reference>
<evidence type="ECO:0000313" key="3">
    <source>
        <dbReference type="Proteomes" id="UP000280759"/>
    </source>
</evidence>
<feature type="transmembrane region" description="Helical" evidence="1">
    <location>
        <begin position="12"/>
        <end position="34"/>
    </location>
</feature>
<sequence>MEIIKKQVKGYIALESVMATGLLFSIVILVLTSLQQGQAALTHYRNQQEKLNLALMAVQTGREEVTLNGCYITVRRTENQISVRDDKGEVIRIEQKDK</sequence>
<dbReference type="NCBIfam" id="NF041013">
    <property type="entry name" value="T4P_ComGE"/>
    <property type="match status" value="1"/>
</dbReference>
<dbReference type="Proteomes" id="UP000280759">
    <property type="component" value="Unassembled WGS sequence"/>
</dbReference>
<dbReference type="AlphaFoldDB" id="A0A3P5Y6A5"/>
<proteinExistence type="predicted"/>
<dbReference type="Pfam" id="PF11773">
    <property type="entry name" value="ComGE"/>
    <property type="match status" value="1"/>
</dbReference>
<keyword evidence="1" id="KW-0812">Transmembrane</keyword>
<organism evidence="2 3">
    <name type="scientific">Streptococcus canis</name>
    <dbReference type="NCBI Taxonomy" id="1329"/>
    <lineage>
        <taxon>Bacteria</taxon>
        <taxon>Bacillati</taxon>
        <taxon>Bacillota</taxon>
        <taxon>Bacilli</taxon>
        <taxon>Lactobacillales</taxon>
        <taxon>Streptococcaceae</taxon>
        <taxon>Streptococcus</taxon>
    </lineage>
</organism>
<evidence type="ECO:0000313" key="2">
    <source>
        <dbReference type="EMBL" id="VDC41575.1"/>
    </source>
</evidence>
<gene>
    <name evidence="2" type="ORF">FMV2238Y02_00620</name>
</gene>
<accession>A0A3P5Y6A5</accession>
<keyword evidence="3" id="KW-1185">Reference proteome</keyword>
<evidence type="ECO:0008006" key="4">
    <source>
        <dbReference type="Google" id="ProtNLM"/>
    </source>
</evidence>
<dbReference type="InterPro" id="IPR021749">
    <property type="entry name" value="ComGE"/>
</dbReference>
<dbReference type="InterPro" id="IPR053468">
    <property type="entry name" value="ComGE-like"/>
</dbReference>